<dbReference type="PRINTS" id="PR00081">
    <property type="entry name" value="GDHRDH"/>
</dbReference>
<comment type="subcellular location">
    <subcellularLocation>
        <location evidence="1">Membrane</location>
        <topology evidence="1">Multi-pass membrane protein</topology>
    </subcellularLocation>
</comment>
<dbReference type="eggNOG" id="KOG1201">
    <property type="taxonomic scope" value="Eukaryota"/>
</dbReference>
<dbReference type="GO" id="GO:0016020">
    <property type="term" value="C:membrane"/>
    <property type="evidence" value="ECO:0007669"/>
    <property type="project" value="UniProtKB-SubCell"/>
</dbReference>
<dbReference type="PANTHER" id="PTHR24322:SF736">
    <property type="entry name" value="RETINOL DEHYDROGENASE 10"/>
    <property type="match status" value="1"/>
</dbReference>
<keyword evidence="7" id="KW-0443">Lipid metabolism</keyword>
<evidence type="ECO:0000256" key="5">
    <source>
        <dbReference type="ARBA" id="ARBA00022989"/>
    </source>
</evidence>
<reference evidence="13 14" key="1">
    <citation type="submission" date="2006-10" db="EMBL/GenBank/DDBJ databases">
        <title>The Genome Sequence of Batrachochytrium dendrobatidis JEL423.</title>
        <authorList>
            <consortium name="The Broad Institute Genome Sequencing Platform"/>
            <person name="Birren B."/>
            <person name="Lander E."/>
            <person name="Galagan J."/>
            <person name="Cuomo C."/>
            <person name="Devon K."/>
            <person name="Jaffe D."/>
            <person name="Butler J."/>
            <person name="Alvarez P."/>
            <person name="Gnerre S."/>
            <person name="Grabherr M."/>
            <person name="Kleber M."/>
            <person name="Mauceli E."/>
            <person name="Brockman W."/>
            <person name="Young S."/>
            <person name="LaButti K."/>
            <person name="Sykes S."/>
            <person name="DeCaprio D."/>
            <person name="Crawford M."/>
            <person name="Koehrsen M."/>
            <person name="Engels R."/>
            <person name="Montgomery P."/>
            <person name="Pearson M."/>
            <person name="Howarth C."/>
            <person name="Larson L."/>
            <person name="White J."/>
            <person name="O'Leary S."/>
            <person name="Kodira C."/>
            <person name="Zeng Q."/>
            <person name="Yandava C."/>
            <person name="Alvarado L."/>
            <person name="Longcore J."/>
            <person name="James T."/>
        </authorList>
    </citation>
    <scope>NUCLEOTIDE SEQUENCE [LARGE SCALE GENOMIC DNA]</scope>
    <source>
        <strain evidence="13 14">JEL423</strain>
    </source>
</reference>
<dbReference type="EMBL" id="DS022304">
    <property type="protein sequence ID" value="OAJ40724.1"/>
    <property type="molecule type" value="Genomic_DNA"/>
</dbReference>
<dbReference type="STRING" id="403673.A0A177WM33"/>
<evidence type="ECO:0000256" key="12">
    <source>
        <dbReference type="RuleBase" id="RU000363"/>
    </source>
</evidence>
<dbReference type="Proteomes" id="UP000077115">
    <property type="component" value="Unassembled WGS sequence"/>
</dbReference>
<keyword evidence="6" id="KW-0560">Oxidoreductase</keyword>
<dbReference type="PRINTS" id="PR00080">
    <property type="entry name" value="SDRFAMILY"/>
</dbReference>
<dbReference type="InterPro" id="IPR020904">
    <property type="entry name" value="Sc_DH/Rdtase_CS"/>
</dbReference>
<dbReference type="AlphaFoldDB" id="A0A177WM33"/>
<evidence type="ECO:0000256" key="6">
    <source>
        <dbReference type="ARBA" id="ARBA00023002"/>
    </source>
</evidence>
<protein>
    <recommendedName>
        <fullName evidence="10">Short-chain dehydrogenase/reductase 3</fullName>
    </recommendedName>
    <alternativeName>
        <fullName evidence="11">Retinal short-chain dehydrogenase/reductase 1</fullName>
    </alternativeName>
</protein>
<dbReference type="VEuPathDB" id="FungiDB:BDEG_24429"/>
<evidence type="ECO:0000256" key="3">
    <source>
        <dbReference type="ARBA" id="ARBA00022692"/>
    </source>
</evidence>
<evidence type="ECO:0000256" key="2">
    <source>
        <dbReference type="ARBA" id="ARBA00006484"/>
    </source>
</evidence>
<dbReference type="InterPro" id="IPR002347">
    <property type="entry name" value="SDR_fam"/>
</dbReference>
<evidence type="ECO:0000256" key="8">
    <source>
        <dbReference type="ARBA" id="ARBA00023136"/>
    </source>
</evidence>
<comment type="function">
    <text evidence="9">Catalyzes the reduction of all-trans-retinal to all-trans-retinol in the presence of NADPH.</text>
</comment>
<dbReference type="InterPro" id="IPR036291">
    <property type="entry name" value="NAD(P)-bd_dom_sf"/>
</dbReference>
<dbReference type="GO" id="GO:0052650">
    <property type="term" value="F:all-trans-retinol dehydrogenase (NADP+) activity"/>
    <property type="evidence" value="ECO:0007669"/>
    <property type="project" value="UniProtKB-ARBA"/>
</dbReference>
<keyword evidence="5" id="KW-1133">Transmembrane helix</keyword>
<dbReference type="Gene3D" id="3.40.50.720">
    <property type="entry name" value="NAD(P)-binding Rossmann-like Domain"/>
    <property type="match status" value="1"/>
</dbReference>
<keyword evidence="4" id="KW-0521">NADP</keyword>
<comment type="similarity">
    <text evidence="2 12">Belongs to the short-chain dehydrogenases/reductases (SDR) family.</text>
</comment>
<keyword evidence="3" id="KW-0812">Transmembrane</keyword>
<dbReference type="FunFam" id="3.40.50.720:FF:000131">
    <property type="entry name" value="Short-chain dehydrogenase/reductase 3"/>
    <property type="match status" value="1"/>
</dbReference>
<evidence type="ECO:0000313" key="13">
    <source>
        <dbReference type="EMBL" id="OAJ40724.1"/>
    </source>
</evidence>
<dbReference type="PANTHER" id="PTHR24322">
    <property type="entry name" value="PKSB"/>
    <property type="match status" value="1"/>
</dbReference>
<dbReference type="SUPFAM" id="SSF51735">
    <property type="entry name" value="NAD(P)-binding Rossmann-fold domains"/>
    <property type="match status" value="1"/>
</dbReference>
<proteinExistence type="inferred from homology"/>
<dbReference type="Pfam" id="PF00106">
    <property type="entry name" value="adh_short"/>
    <property type="match status" value="1"/>
</dbReference>
<keyword evidence="8" id="KW-0472">Membrane</keyword>
<evidence type="ECO:0000256" key="9">
    <source>
        <dbReference type="ARBA" id="ARBA00059620"/>
    </source>
</evidence>
<accession>A0A177WM33</accession>
<evidence type="ECO:0000256" key="1">
    <source>
        <dbReference type="ARBA" id="ARBA00004141"/>
    </source>
</evidence>
<evidence type="ECO:0000313" key="14">
    <source>
        <dbReference type="Proteomes" id="UP000077115"/>
    </source>
</evidence>
<dbReference type="PROSITE" id="PS00061">
    <property type="entry name" value="ADH_SHORT"/>
    <property type="match status" value="1"/>
</dbReference>
<evidence type="ECO:0000256" key="11">
    <source>
        <dbReference type="ARBA" id="ARBA00082544"/>
    </source>
</evidence>
<name>A0A177WM33_BATDL</name>
<evidence type="ECO:0000256" key="4">
    <source>
        <dbReference type="ARBA" id="ARBA00022857"/>
    </source>
</evidence>
<organism evidence="13 14">
    <name type="scientific">Batrachochytrium dendrobatidis (strain JEL423)</name>
    <dbReference type="NCBI Taxonomy" id="403673"/>
    <lineage>
        <taxon>Eukaryota</taxon>
        <taxon>Fungi</taxon>
        <taxon>Fungi incertae sedis</taxon>
        <taxon>Chytridiomycota</taxon>
        <taxon>Chytridiomycota incertae sedis</taxon>
        <taxon>Chytridiomycetes</taxon>
        <taxon>Rhizophydiales</taxon>
        <taxon>Rhizophydiales incertae sedis</taxon>
        <taxon>Batrachochytrium</taxon>
    </lineage>
</organism>
<dbReference type="OrthoDB" id="294295at2759"/>
<sequence>MLQKPATRITSWSTEIIIITGGSHGIGAVLTDILANTKKVKKVVVLDKIPPTIQAENVCYFECDVSDSKAVEQVGSKIVNQVGNPTALINNAGIVSGKTMMDLTVSEIEQTIGVNLLGPFYTIKAFLPGFMDRNKGHIINIASVLGLSGTAQVSDYCASKFGVVGMTESLRQEIAHSNVYVTCVYPGLTTTGMFEGLSHKFPWLTPFMEPKRVAHAIVDALESGQSHDIKFPLYAHALPLLHILPIEISDLVKCFLGANDDMKEFKGSISASLYKSMTDVKLYPRPDRLQDPQ</sequence>
<evidence type="ECO:0000256" key="7">
    <source>
        <dbReference type="ARBA" id="ARBA00023098"/>
    </source>
</evidence>
<evidence type="ECO:0000256" key="10">
    <source>
        <dbReference type="ARBA" id="ARBA00068717"/>
    </source>
</evidence>
<reference evidence="13 14" key="2">
    <citation type="submission" date="2016-05" db="EMBL/GenBank/DDBJ databases">
        <title>Lineage-specific infection strategies underlie the spectrum of fungal disease in amphibians.</title>
        <authorList>
            <person name="Cuomo C.A."/>
            <person name="Farrer R.A."/>
            <person name="James T."/>
            <person name="Longcore J."/>
            <person name="Birren B."/>
        </authorList>
    </citation>
    <scope>NUCLEOTIDE SEQUENCE [LARGE SCALE GENOMIC DNA]</scope>
    <source>
        <strain evidence="13 14">JEL423</strain>
    </source>
</reference>
<gene>
    <name evidence="13" type="ORF">BDEG_24429</name>
</gene>